<keyword evidence="4" id="KW-1185">Reference proteome</keyword>
<dbReference type="SUPFAM" id="SSF52266">
    <property type="entry name" value="SGNH hydrolase"/>
    <property type="match status" value="1"/>
</dbReference>
<dbReference type="Proteomes" id="UP000799640">
    <property type="component" value="Unassembled WGS sequence"/>
</dbReference>
<feature type="domain" description="SGNH hydrolase-type esterase" evidence="2">
    <location>
        <begin position="38"/>
        <end position="211"/>
    </location>
</feature>
<dbReference type="PANTHER" id="PTHR43695">
    <property type="entry name" value="PUTATIVE (AFU_ORTHOLOGUE AFUA_2G17250)-RELATED"/>
    <property type="match status" value="1"/>
</dbReference>
<dbReference type="Pfam" id="PF13472">
    <property type="entry name" value="Lipase_GDSL_2"/>
    <property type="match status" value="1"/>
</dbReference>
<keyword evidence="3" id="KW-0378">Hydrolase</keyword>
<feature type="signal peptide" evidence="1">
    <location>
        <begin position="1"/>
        <end position="18"/>
    </location>
</feature>
<protein>
    <submittedName>
        <fullName evidence="3">SGNH hydrolase</fullName>
    </submittedName>
</protein>
<keyword evidence="1" id="KW-0732">Signal</keyword>
<reference evidence="3" key="1">
    <citation type="journal article" date="2020" name="Stud. Mycol.">
        <title>101 Dothideomycetes genomes: a test case for predicting lifestyles and emergence of pathogens.</title>
        <authorList>
            <person name="Haridas S."/>
            <person name="Albert R."/>
            <person name="Binder M."/>
            <person name="Bloem J."/>
            <person name="Labutti K."/>
            <person name="Salamov A."/>
            <person name="Andreopoulos B."/>
            <person name="Baker S."/>
            <person name="Barry K."/>
            <person name="Bills G."/>
            <person name="Bluhm B."/>
            <person name="Cannon C."/>
            <person name="Castanera R."/>
            <person name="Culley D."/>
            <person name="Daum C."/>
            <person name="Ezra D."/>
            <person name="Gonzalez J."/>
            <person name="Henrissat B."/>
            <person name="Kuo A."/>
            <person name="Liang C."/>
            <person name="Lipzen A."/>
            <person name="Lutzoni F."/>
            <person name="Magnuson J."/>
            <person name="Mondo S."/>
            <person name="Nolan M."/>
            <person name="Ohm R."/>
            <person name="Pangilinan J."/>
            <person name="Park H.-J."/>
            <person name="Ramirez L."/>
            <person name="Alfaro M."/>
            <person name="Sun H."/>
            <person name="Tritt A."/>
            <person name="Yoshinaga Y."/>
            <person name="Zwiers L.-H."/>
            <person name="Turgeon B."/>
            <person name="Goodwin S."/>
            <person name="Spatafora J."/>
            <person name="Crous P."/>
            <person name="Grigoriev I."/>
        </authorList>
    </citation>
    <scope>NUCLEOTIDE SEQUENCE</scope>
    <source>
        <strain evidence="3">CBS 262.69</strain>
    </source>
</reference>
<evidence type="ECO:0000313" key="3">
    <source>
        <dbReference type="EMBL" id="KAF2397979.1"/>
    </source>
</evidence>
<dbReference type="InterPro" id="IPR037459">
    <property type="entry name" value="RhgT-like"/>
</dbReference>
<feature type="chain" id="PRO_5026309328" evidence="1">
    <location>
        <begin position="19"/>
        <end position="250"/>
    </location>
</feature>
<organism evidence="3 4">
    <name type="scientific">Trichodelitschia bisporula</name>
    <dbReference type="NCBI Taxonomy" id="703511"/>
    <lineage>
        <taxon>Eukaryota</taxon>
        <taxon>Fungi</taxon>
        <taxon>Dikarya</taxon>
        <taxon>Ascomycota</taxon>
        <taxon>Pezizomycotina</taxon>
        <taxon>Dothideomycetes</taxon>
        <taxon>Dothideomycetes incertae sedis</taxon>
        <taxon>Phaeotrichales</taxon>
        <taxon>Phaeotrichaceae</taxon>
        <taxon>Trichodelitschia</taxon>
    </lineage>
</organism>
<dbReference type="EMBL" id="ML996701">
    <property type="protein sequence ID" value="KAF2397979.1"/>
    <property type="molecule type" value="Genomic_DNA"/>
</dbReference>
<dbReference type="PANTHER" id="PTHR43695:SF2">
    <property type="entry name" value="PUTATIVE (AFU_ORTHOLOGUE AFUA_2G17250)-RELATED"/>
    <property type="match status" value="1"/>
</dbReference>
<proteinExistence type="predicted"/>
<dbReference type="InterPro" id="IPR013830">
    <property type="entry name" value="SGNH_hydro"/>
</dbReference>
<dbReference type="Gene3D" id="3.40.50.1110">
    <property type="entry name" value="SGNH hydrolase"/>
    <property type="match status" value="1"/>
</dbReference>
<gene>
    <name evidence="3" type="ORF">EJ06DRAFT_532339</name>
</gene>
<evidence type="ECO:0000259" key="2">
    <source>
        <dbReference type="Pfam" id="PF13472"/>
    </source>
</evidence>
<evidence type="ECO:0000313" key="4">
    <source>
        <dbReference type="Proteomes" id="UP000799640"/>
    </source>
</evidence>
<name>A0A6G1HQ59_9PEZI</name>
<accession>A0A6G1HQ59</accession>
<dbReference type="GO" id="GO:0016787">
    <property type="term" value="F:hydrolase activity"/>
    <property type="evidence" value="ECO:0007669"/>
    <property type="project" value="UniProtKB-KW"/>
</dbReference>
<dbReference type="AlphaFoldDB" id="A0A6G1HQ59"/>
<dbReference type="CDD" id="cd01821">
    <property type="entry name" value="Rhamnogalacturan_acetylesterase_like"/>
    <property type="match status" value="1"/>
</dbReference>
<dbReference type="InterPro" id="IPR036514">
    <property type="entry name" value="SGNH_hydro_sf"/>
</dbReference>
<dbReference type="OrthoDB" id="5041285at2759"/>
<sequence length="250" mass="26320">MSFLTLLLSALLPAVSLAAPLPALTTQAANHPHFLLAGDSTTAPGGGWGNSFLSLLVPPATGTNHARNGQTTVSFRKGGNWDKVLSELKTKKGGADVYVTIQFGHNDQKPDKGISIAQFGNNLVELGREVQKAGGHPILVTPLTRRSFSGSKVTENLSQERTATISAARKLEAPLLDLNEASTRYINAIGQAAASKLNLEKSDNTHLNELGGKVFGRMVADLLAKAVPALKGAVRAEDGTSRAIREGKLP</sequence>
<evidence type="ECO:0000256" key="1">
    <source>
        <dbReference type="SAM" id="SignalP"/>
    </source>
</evidence>